<dbReference type="InterPro" id="IPR045619">
    <property type="entry name" value="DUF6443"/>
</dbReference>
<proteinExistence type="predicted"/>
<dbReference type="GO" id="GO:0005975">
    <property type="term" value="P:carbohydrate metabolic process"/>
    <property type="evidence" value="ECO:0007669"/>
    <property type="project" value="UniProtKB-ARBA"/>
</dbReference>
<protein>
    <recommendedName>
        <fullName evidence="2">DUF6443 domain-containing protein</fullName>
    </recommendedName>
</protein>
<sequence length="2522" mass="276342">MKFMRLTYLQMKKIALLLLPLLFAAGSALAAIEPYRQVLQGHIKKGDTLLVKDEKFQNSAIDWTSISNRSVTNVVTFSLWRDTLMVLTKKFTVNVDLKVEYWSRPDQQDPVVVAHVPLKISYDTATGAVYAPQDIYQFMNGYKVKLTVNDIKSPELGDALPGIFLLSSQVIVDRSYTTPQGGNKTAALLKTAAAQLTSGNLAQVTLNQLDTTSAQVNVLFPTDNTAEEYDLEWTYVDEESDPGRQLAVNGTATADAALAVMFRNNATRVTLGNAASYNINVISYDAYLLLRIRRVSYTSGFRNEQPWQYQMTLWNATQTTSTTSQAVVLLSAPWHQPRLNWQYSASFAEEGKKKEVISYLDGSLRNRQAVTLNNSDNIAVVQENVYDRFGRSVANILPAPINKQALEYYRSLNLSNTGTNIPYSYKDVDPQQDGACIPLPQPLKNTVGAAAYYSANNEFAANATLVAARPFLKYIPDAAGYPLAVTAYTADNTGRVSVQGGVGLPLQPNNTDGGHATRYYYGKPLAWEIDRLFGNDVGNTSHYLKNMVQDANGQLSISYQNMEGKTIATALAGETPTSLSPLDSKPGANLMNVTVLQPGDFQFDPSTLSITGSATYLANTTGNAAFTYTADKLIEKYVQNGVIICSNCYYDLHITITDDCGNDLMQSSDKLVQIGSTVSDCNATGKYNGNFNVNFGKIGEFYITFKLSYNPDVIEAFANDFVARNTNLKTRYQFIQDQLDQSNFMDCYSDCTTCKASLGDKPTFVNGLYARFVADSGKTVAGDSITFNNWANKLYDSLYAKCQASMANCQSNACDELRQQMAGDVSPGGQYALFDSSYQPLEKDINVIFQHWRDVFPVKHVGDSLYSATTITLADNTTTSPCDTTFTLAMLVQYWEPEWGLKFVQYHPEQCGLSFCNTYGSYLSWDKQIQEVYTKASDIPLFFHGAGYQYVSSWLMTADPFFASGALGSGYSSQFASDLANYSRDVMGVTNTDLSVKGLSQYVDYELYCADTTASIQTNAASHPTELEAWNSCTPATACRIIDREWGLYSQLYFELKKKYYSLARQAYCGSMCAIGTEPPMTGTSCPSPLNFTIVASSKADSAGFKFAKVISVRDPVGKNAVVTLNYPPEYNGLNATTTLNFTPLDDSLNFYYDARIDINLISIGEVTCICDNATILRVESQTSTNTYYGGGYNYGIDVMPCNNANVIPAHGCVKVYVGSNPNPQTFTDVNNIWKCATCDGTTSTFNVNAVYQWSDTSFSSADSLYIIRPNSTQGFIYPIPTSCQVAPRYYNCMSVNYNGNLSYFAHAYVYACRANISSRVAASATAPQSQTMSTAGDISAAAITTPVAECNYANNFSLVPVTAGHPLIDTFYVRYTPGAHPIPYSTTVTITIACITFVNNHQVPQHIITKTYPADFDLFTGKSSVYVKSNYGPGEYSDAENYIQSVTCVTPGCSPLYANKVSRLDDYTTPSFPNNKDSLRNVTLSAIADQIHTNCENTADAWMQLLDSCMTTSLGTTYTTKRALLRSTLIDICSKGGDSSHAYGSSTTAPGLTGTGGYTSFRDAIKGILGMSAYQMLCNPWLLDNPYPYNTPVQAGMPQIGATNAAVCARITALQSDYAAASPHPATFYDYLRTHYAASMTLTTAQVNSLVNSCSNCRYLLDQVITLPVFMDPNNVGCLNVTQFNAGLAAFAAEGWTGLDTTKTIYSTILTNYLNQRWGFTLGEADYAAFRQAIYAAPSSTSLLLCNQPVYASIPQDPLDCAKGLIDNAVSEGLRQYDYYIDTVKQHFRTRYVNTCSAAQVQANMQVKEQIYHYTLYYYDQAGNLVRTVPPEGVDLLDGARLSQVQLARTQPTTCTYNGPTANTDQNTALSQLNTALTGTSKAIEMWLYNPNNTTSQLITATGSNQFLLVTCLDGRYMHLDLYPMSQSVATELEMNSTSAHIAVDMNAVLPLKQWTHLVLQGSNIASGTMSVYVNGVSCPLVTNAPNGTCSFEITAQAASVQVTQDLSMLKHLRFYNRIMTAAEILADAQDPCLGITGSLTSVLQLWSRFNVPSPNTSTTLADGSTTETQRSQVFPQHRITSNYAFNAMTQAIQQQTPDGGVSKFWYDKLGRIVASQNAQQASQGNVYSYTLYDVLSRITEVGQKTGVSPALPAPDFLTDATISTFAASGSKEQITSSFYDQPYAGSLTLGSTQANLRKRVSYSKYSDLLTTTDDQSAISFYTYDPLGNVSTLWQQVPGLGLRQTDYQFDLVSGKVNKVRYQFGKPDQFYYQYDYDAENRLTDVSSSVANLSATAPWELLNAKQDAHYQYYYHGPLGRELIGGSRGLQGIDYAYTLQGWLKGVNGNTANGTQDIGGDGITGSPSSTIARDAISFSLNYFDNDYQAINSAATALGLSYQHQTGDVGGQALFNGNISSSTLAYSNLTSGTPVGYAYHYDQLNRLLHMQQHVLSGAGTTWSAAQAVKAYEEQIKYDGNGNIVFFNRNGSHATTANVVESQADMDRLSYIYPKDNNGQLTANRLR</sequence>
<organism evidence="3 4">
    <name type="scientific">Chitinophaga costaii</name>
    <dbReference type="NCBI Taxonomy" id="1335309"/>
    <lineage>
        <taxon>Bacteria</taxon>
        <taxon>Pseudomonadati</taxon>
        <taxon>Bacteroidota</taxon>
        <taxon>Chitinophagia</taxon>
        <taxon>Chitinophagales</taxon>
        <taxon>Chitinophagaceae</taxon>
        <taxon>Chitinophaga</taxon>
    </lineage>
</organism>
<evidence type="ECO:0000313" key="3">
    <source>
        <dbReference type="EMBL" id="SCC64058.1"/>
    </source>
</evidence>
<feature type="domain" description="DUF6443" evidence="2">
    <location>
        <begin position="347"/>
        <end position="419"/>
    </location>
</feature>
<dbReference type="Proteomes" id="UP000242818">
    <property type="component" value="Unassembled WGS sequence"/>
</dbReference>
<dbReference type="SUPFAM" id="SSF49899">
    <property type="entry name" value="Concanavalin A-like lectins/glucanases"/>
    <property type="match status" value="1"/>
</dbReference>
<evidence type="ECO:0000259" key="2">
    <source>
        <dbReference type="Pfam" id="PF20041"/>
    </source>
</evidence>
<feature type="non-terminal residue" evidence="3">
    <location>
        <position position="2522"/>
    </location>
</feature>
<dbReference type="Pfam" id="PF20041">
    <property type="entry name" value="DUF6443"/>
    <property type="match status" value="1"/>
</dbReference>
<gene>
    <name evidence="3" type="ORF">GA0116948_1267</name>
</gene>
<dbReference type="EMBL" id="FMAR01000026">
    <property type="protein sequence ID" value="SCC64058.1"/>
    <property type="molecule type" value="Genomic_DNA"/>
</dbReference>
<dbReference type="Gene3D" id="2.180.10.10">
    <property type="entry name" value="RHS repeat-associated core"/>
    <property type="match status" value="1"/>
</dbReference>
<name>A0A1C4G774_9BACT</name>
<feature type="chain" id="PRO_5008692315" description="DUF6443 domain-containing protein" evidence="1">
    <location>
        <begin position="31"/>
        <end position="2522"/>
    </location>
</feature>
<dbReference type="STRING" id="1335309.GA0116948_1267"/>
<evidence type="ECO:0000256" key="1">
    <source>
        <dbReference type="SAM" id="SignalP"/>
    </source>
</evidence>
<evidence type="ECO:0000313" key="4">
    <source>
        <dbReference type="Proteomes" id="UP000242818"/>
    </source>
</evidence>
<accession>A0A1C4G774</accession>
<dbReference type="GO" id="GO:0004553">
    <property type="term" value="F:hydrolase activity, hydrolyzing O-glycosyl compounds"/>
    <property type="evidence" value="ECO:0007669"/>
    <property type="project" value="UniProtKB-ARBA"/>
</dbReference>
<keyword evidence="1" id="KW-0732">Signal</keyword>
<keyword evidence="4" id="KW-1185">Reference proteome</keyword>
<dbReference type="InterPro" id="IPR013320">
    <property type="entry name" value="ConA-like_dom_sf"/>
</dbReference>
<feature type="signal peptide" evidence="1">
    <location>
        <begin position="1"/>
        <end position="30"/>
    </location>
</feature>
<reference evidence="3 4" key="1">
    <citation type="submission" date="2016-08" db="EMBL/GenBank/DDBJ databases">
        <authorList>
            <person name="Seilhamer J.J."/>
        </authorList>
    </citation>
    <scope>NUCLEOTIDE SEQUENCE [LARGE SCALE GENOMIC DNA]</scope>
    <source>
        <strain evidence="3 4">A37T2</strain>
    </source>
</reference>